<comment type="catalytic activity">
    <reaction evidence="1 11">
        <text>Endonucleolytic cleavage of DNA to give random double-stranded fragments with terminal 5'-phosphates, ATP is simultaneously hydrolyzed.</text>
        <dbReference type="EC" id="3.1.21.3"/>
    </reaction>
</comment>
<keyword evidence="15" id="KW-1185">Reference proteome</keyword>
<dbReference type="Pfam" id="PF18766">
    <property type="entry name" value="SWI2_SNF2"/>
    <property type="match status" value="1"/>
</dbReference>
<sequence length="962" mass="111401">MKIGSERGAVQNPLIRYATEMGWHYLVPEEAERLRRGETGLILRDIFINQVQRLNPGVVDHLRAEELIKRIERISPTIEGNLAAWEYLMGLKTIYVAEEKRERNVRLIDFKNWEANTFHVTDEFRYTNGTHSIRADVVFLINGVPMLIVETKSATKLEGIAEALDQLRRYHREGPELMALLQLFTLTHLIHFYYGATWNLSRKNLFNWRDESAGQDFETLVKTFIHPQRILRVLSDYILFTRKDDELTKVVLRPHQMRAVARILKRAADKEKRRGLIWHTQGSGKTFTMITAAKKLIEEPLFENPTVLMLVDRNELETQLFGNLAACGFSSVEVARSKRHLRELLSSDRRGLIVSMIHKFEGMPANINPRHNIFVLVDEAHRTTGGDLGNYLMGALPNATYIGFTGTPIDKTAHGKGTFKIFGIDDPKGYLDKYSIAESIADGTTVPLHYTLAPNELRVDRETLEEEFLNLMEAEGVSDVEELNKILDKAVTLKNMLKNRERVERIAEYVANHYREFVEPMGYKAFLVAVDREACTLYKEALDRYLPPEYSEVVISKAHNDPPELARYHLSDEKEKRIRKSFRKPDELPKILIVTEKLLTGYDAPVLYCMYLDKPMRDHVLLQAIARVNRPYEDENGRQKPAGFVLDFVGIFEKLEKALEFDSQDVEGTIQDLDLLKEHFAQMMADARKEFLSLITDGSPDKAAEKVLEHFRDQEKRHDFYRFFKELANIYEILSPDSFLREYLGDYDQLARMYRLLRSAYEPGVSVERELTRKTARLVQEHTQSGTIKDTLDIYEINEELLEKISQSNENETVKVFNILKSIEHAVAKNVHHVPYLITIGERAEQIARAYQERQLTTQEALRQLEELIREYNEAEKARAEKNLSPDAFAVFWLLKREGVREAERAAEQMADAFTRYPHWQTSDAQNREVRKELYKTLLAAGVKEIKILAERILAVIRRVKS</sequence>
<keyword evidence="12" id="KW-0175">Coiled coil</keyword>
<dbReference type="GO" id="GO:0009035">
    <property type="term" value="F:type I site-specific deoxyribonuclease activity"/>
    <property type="evidence" value="ECO:0007669"/>
    <property type="project" value="UniProtKB-EC"/>
</dbReference>
<evidence type="ECO:0000256" key="11">
    <source>
        <dbReference type="RuleBase" id="RU364115"/>
    </source>
</evidence>
<dbReference type="SMART" id="SM00487">
    <property type="entry name" value="DEXDc"/>
    <property type="match status" value="1"/>
</dbReference>
<dbReference type="InterPro" id="IPR040980">
    <property type="entry name" value="SWI2_SNF2"/>
</dbReference>
<dbReference type="Proteomes" id="UP000197032">
    <property type="component" value="Unassembled WGS sequence"/>
</dbReference>
<dbReference type="CDD" id="cd22332">
    <property type="entry name" value="HsdR_N"/>
    <property type="match status" value="1"/>
</dbReference>
<dbReference type="InterPro" id="IPR007409">
    <property type="entry name" value="Restrct_endonuc_type1_HsdR_N"/>
</dbReference>
<keyword evidence="9 11" id="KW-0067">ATP-binding</keyword>
<name>A0A1Z5HU16_9FIRM</name>
<dbReference type="RefSeq" id="WP_088554045.1">
    <property type="nucleotide sequence ID" value="NZ_BDGJ01000100.1"/>
</dbReference>
<dbReference type="Gene3D" id="3.90.1570.50">
    <property type="match status" value="1"/>
</dbReference>
<evidence type="ECO:0000256" key="8">
    <source>
        <dbReference type="ARBA" id="ARBA00022801"/>
    </source>
</evidence>
<dbReference type="Pfam" id="PF04313">
    <property type="entry name" value="HSDR_N"/>
    <property type="match status" value="1"/>
</dbReference>
<evidence type="ECO:0000256" key="12">
    <source>
        <dbReference type="SAM" id="Coils"/>
    </source>
</evidence>
<keyword evidence="10 11" id="KW-0238">DNA-binding</keyword>
<dbReference type="Gene3D" id="3.40.50.300">
    <property type="entry name" value="P-loop containing nucleotide triphosphate hydrolases"/>
    <property type="match status" value="2"/>
</dbReference>
<evidence type="ECO:0000256" key="4">
    <source>
        <dbReference type="ARBA" id="ARBA00022722"/>
    </source>
</evidence>
<evidence type="ECO:0000256" key="10">
    <source>
        <dbReference type="ARBA" id="ARBA00023125"/>
    </source>
</evidence>
<dbReference type="SUPFAM" id="SSF52540">
    <property type="entry name" value="P-loop containing nucleoside triphosphate hydrolases"/>
    <property type="match status" value="2"/>
</dbReference>
<organism evidence="14 15">
    <name type="scientific">Calderihabitans maritimus</name>
    <dbReference type="NCBI Taxonomy" id="1246530"/>
    <lineage>
        <taxon>Bacteria</taxon>
        <taxon>Bacillati</taxon>
        <taxon>Bacillota</taxon>
        <taxon>Clostridia</taxon>
        <taxon>Neomoorellales</taxon>
        <taxon>Calderihabitantaceae</taxon>
        <taxon>Calderihabitans</taxon>
    </lineage>
</organism>
<reference evidence="15" key="1">
    <citation type="journal article" date="2017" name="Appl. Environ. Microbiol.">
        <title>Genomic analysis of Calderihabitans maritimus KKC1, a thermophilic hydrogenogenic carboxydotrophic bacterium isolated from marine sediment.</title>
        <authorList>
            <person name="Omae K."/>
            <person name="Yoneda Y."/>
            <person name="Fukuyama Y."/>
            <person name="Yoshida T."/>
            <person name="Sako Y."/>
        </authorList>
    </citation>
    <scope>NUCLEOTIDE SEQUENCE [LARGE SCALE GENOMIC DNA]</scope>
    <source>
        <strain evidence="15">KKC1</strain>
    </source>
</reference>
<evidence type="ECO:0000256" key="5">
    <source>
        <dbReference type="ARBA" id="ARBA00022741"/>
    </source>
</evidence>
<keyword evidence="7" id="KW-0255">Endonuclease</keyword>
<dbReference type="EMBL" id="BDGJ01000100">
    <property type="protein sequence ID" value="GAW92770.1"/>
    <property type="molecule type" value="Genomic_DNA"/>
</dbReference>
<protein>
    <recommendedName>
        <fullName evidence="11">Type I restriction enzyme endonuclease subunit</fullName>
        <shortName evidence="11">R protein</shortName>
        <ecNumber evidence="11">3.1.21.3</ecNumber>
    </recommendedName>
    <alternativeName>
        <fullName evidence="11">Type-1 restriction enzyme R protein</fullName>
    </alternativeName>
</protein>
<feature type="domain" description="Helicase ATP-binding" evidence="13">
    <location>
        <begin position="266"/>
        <end position="426"/>
    </location>
</feature>
<dbReference type="PANTHER" id="PTHR30195:SF15">
    <property type="entry name" value="TYPE I RESTRICTION ENZYME HINDI ENDONUCLEASE SUBUNIT"/>
    <property type="match status" value="1"/>
</dbReference>
<evidence type="ECO:0000313" key="14">
    <source>
        <dbReference type="EMBL" id="GAW92770.1"/>
    </source>
</evidence>
<dbReference type="NCBIfam" id="TIGR00348">
    <property type="entry name" value="hsdR"/>
    <property type="match status" value="1"/>
</dbReference>
<dbReference type="AlphaFoldDB" id="A0A1Z5HU16"/>
<dbReference type="InterPro" id="IPR014001">
    <property type="entry name" value="Helicase_ATP-bd"/>
</dbReference>
<keyword evidence="6 11" id="KW-0680">Restriction system</keyword>
<proteinExistence type="inferred from homology"/>
<dbReference type="CDD" id="cd18030">
    <property type="entry name" value="DEXHc_RE_I_HsdR"/>
    <property type="match status" value="1"/>
</dbReference>
<dbReference type="InterPro" id="IPR004473">
    <property type="entry name" value="Restrct_endonuc_typeI_HsdR"/>
</dbReference>
<dbReference type="CDD" id="cd18800">
    <property type="entry name" value="SF2_C_EcoR124I-like"/>
    <property type="match status" value="1"/>
</dbReference>
<keyword evidence="5 11" id="KW-0547">Nucleotide-binding</keyword>
<dbReference type="Pfam" id="PF22679">
    <property type="entry name" value="T1R_D3-like"/>
    <property type="match status" value="1"/>
</dbReference>
<gene>
    <name evidence="14" type="ORF">KKC1_19200</name>
</gene>
<evidence type="ECO:0000256" key="9">
    <source>
        <dbReference type="ARBA" id="ARBA00022840"/>
    </source>
</evidence>
<comment type="function">
    <text evidence="11">Subunit R is required for both nuclease and ATPase activities, but not for modification.</text>
</comment>
<dbReference type="PROSITE" id="PS51192">
    <property type="entry name" value="HELICASE_ATP_BIND_1"/>
    <property type="match status" value="1"/>
</dbReference>
<evidence type="ECO:0000256" key="2">
    <source>
        <dbReference type="ARBA" id="ARBA00008598"/>
    </source>
</evidence>
<evidence type="ECO:0000256" key="1">
    <source>
        <dbReference type="ARBA" id="ARBA00000851"/>
    </source>
</evidence>
<comment type="caution">
    <text evidence="14">The sequence shown here is derived from an EMBL/GenBank/DDBJ whole genome shotgun (WGS) entry which is preliminary data.</text>
</comment>
<evidence type="ECO:0000256" key="7">
    <source>
        <dbReference type="ARBA" id="ARBA00022759"/>
    </source>
</evidence>
<comment type="subunit">
    <text evidence="3 11">The type I restriction/modification system is composed of three polypeptides R, M and S.</text>
</comment>
<evidence type="ECO:0000313" key="15">
    <source>
        <dbReference type="Proteomes" id="UP000197032"/>
    </source>
</evidence>
<comment type="similarity">
    <text evidence="2 11">Belongs to the HsdR family.</text>
</comment>
<dbReference type="InterPro" id="IPR055180">
    <property type="entry name" value="HsdR_RecA-like_helicase_dom_2"/>
</dbReference>
<dbReference type="EC" id="3.1.21.3" evidence="11"/>
<dbReference type="GO" id="GO:0009307">
    <property type="term" value="P:DNA restriction-modification system"/>
    <property type="evidence" value="ECO:0007669"/>
    <property type="project" value="UniProtKB-KW"/>
</dbReference>
<evidence type="ECO:0000256" key="6">
    <source>
        <dbReference type="ARBA" id="ARBA00022747"/>
    </source>
</evidence>
<dbReference type="InterPro" id="IPR051268">
    <property type="entry name" value="Type-I_R_enzyme_R_subunit"/>
</dbReference>
<dbReference type="GO" id="GO:0003677">
    <property type="term" value="F:DNA binding"/>
    <property type="evidence" value="ECO:0007669"/>
    <property type="project" value="UniProtKB-KW"/>
</dbReference>
<evidence type="ECO:0000256" key="3">
    <source>
        <dbReference type="ARBA" id="ARBA00011296"/>
    </source>
</evidence>
<dbReference type="OrthoDB" id="9758243at2"/>
<keyword evidence="8 11" id="KW-0378">Hydrolase</keyword>
<accession>A0A1Z5HU16</accession>
<keyword evidence="4" id="KW-0540">Nuclease</keyword>
<feature type="coiled-coil region" evidence="12">
    <location>
        <begin position="848"/>
        <end position="885"/>
    </location>
</feature>
<evidence type="ECO:0000259" key="13">
    <source>
        <dbReference type="PROSITE" id="PS51192"/>
    </source>
</evidence>
<dbReference type="PANTHER" id="PTHR30195">
    <property type="entry name" value="TYPE I SITE-SPECIFIC DEOXYRIBONUCLEASE PROTEIN SUBUNIT M AND R"/>
    <property type="match status" value="1"/>
</dbReference>
<dbReference type="GO" id="GO:0005524">
    <property type="term" value="F:ATP binding"/>
    <property type="evidence" value="ECO:0007669"/>
    <property type="project" value="UniProtKB-KW"/>
</dbReference>
<dbReference type="InterPro" id="IPR027417">
    <property type="entry name" value="P-loop_NTPase"/>
</dbReference>